<dbReference type="EMBL" id="CP023483">
    <property type="protein sequence ID" value="ATF25524.1"/>
    <property type="molecule type" value="Genomic_DNA"/>
</dbReference>
<dbReference type="NCBIfam" id="TIGR01509">
    <property type="entry name" value="HAD-SF-IA-v3"/>
    <property type="match status" value="1"/>
</dbReference>
<dbReference type="EMBL" id="OUNC01000083">
    <property type="protein sequence ID" value="SPP30884.1"/>
    <property type="molecule type" value="Genomic_DNA"/>
</dbReference>
<dbReference type="SUPFAM" id="SSF56784">
    <property type="entry name" value="HAD-like"/>
    <property type="match status" value="1"/>
</dbReference>
<dbReference type="RefSeq" id="WP_069125830.1">
    <property type="nucleotide sequence ID" value="NZ_CBCPHX010000005.1"/>
</dbReference>
<evidence type="ECO:0000313" key="3">
    <source>
        <dbReference type="Proteomes" id="UP000243591"/>
    </source>
</evidence>
<sequence length="234" mass="27048">MKNYKTLLFDIDDTLLDFKATEQAALKKLFKEQKLELTAEIELHYQTINQAMWRAFERGEVTQKEVISNRFTEVFKAYGKEIDGAKVDQRYREFLAEGHHLIEGALNLIQELHEKFDLYIVTNGVSTTQYRRLEDSGLRPYFKNVFVSEDTGYQKPMPEYFSYVFERIPNFEKNETIIIGDSLTSDIKGGNLAGITTCWYNPGGTIAGQEDQPTLEIRKLEEILILLNVTSTVH</sequence>
<dbReference type="STRING" id="2756.BFR44_00470"/>
<dbReference type="InterPro" id="IPR011951">
    <property type="entry name" value="HAD-SF_hydro_IA_YjjG/PynA"/>
</dbReference>
<dbReference type="PANTHER" id="PTHR47478:SF1">
    <property type="entry name" value="PYRIMIDINE 5'-NUCLEOTIDASE YJJG"/>
    <property type="match status" value="1"/>
</dbReference>
<dbReference type="GO" id="GO:0008253">
    <property type="term" value="F:5'-nucleotidase activity"/>
    <property type="evidence" value="ECO:0007669"/>
    <property type="project" value="InterPro"/>
</dbReference>
<dbReference type="SFLD" id="SFLDG01129">
    <property type="entry name" value="C1.5:_HAD__Beta-PGM__Phosphata"/>
    <property type="match status" value="1"/>
</dbReference>
<reference evidence="1 3" key="1">
    <citation type="submission" date="2017-09" db="EMBL/GenBank/DDBJ databases">
        <title>Complete Genome Sequences of Two Strains of the Meat Spoilage Bacterium Brochothrix thermosphacta Isolated from Ground Chicken.</title>
        <authorList>
            <person name="Paoli G.C."/>
            <person name="Wijey C."/>
            <person name="Chen C.-Y."/>
            <person name="Nguyen L."/>
            <person name="Yan X."/>
            <person name="Irwin P.L."/>
        </authorList>
    </citation>
    <scope>NUCLEOTIDE SEQUENCE [LARGE SCALE GENOMIC DNA]</scope>
    <source>
        <strain evidence="1 3">BI</strain>
    </source>
</reference>
<name>A0A1D2L2L1_BROTH</name>
<reference evidence="2" key="3">
    <citation type="submission" date="2018-04" db="EMBL/GenBank/DDBJ databases">
        <authorList>
            <person name="Go L.Y."/>
            <person name="Mitchell J.A."/>
        </authorList>
    </citation>
    <scope>NUCLEOTIDE SEQUENCE</scope>
    <source>
        <strain evidence="2">BSAS1 3</strain>
    </source>
</reference>
<dbReference type="EC" id="3.1.3.-" evidence="2"/>
<keyword evidence="3" id="KW-1185">Reference proteome</keyword>
<gene>
    <name evidence="2" type="primary">pynN</name>
    <name evidence="2" type="ORF">BTBSAS_90098</name>
    <name evidence="1" type="ORF">CNY62_03410</name>
</gene>
<dbReference type="NCBIfam" id="TIGR01549">
    <property type="entry name" value="HAD-SF-IA-v1"/>
    <property type="match status" value="1"/>
</dbReference>
<keyword evidence="2" id="KW-0378">Hydrolase</keyword>
<dbReference type="Pfam" id="PF13419">
    <property type="entry name" value="HAD_2"/>
    <property type="match status" value="1"/>
</dbReference>
<reference evidence="4" key="2">
    <citation type="submission" date="2018-04" db="EMBL/GenBank/DDBJ databases">
        <authorList>
            <person name="Illikoud N."/>
        </authorList>
    </citation>
    <scope>NUCLEOTIDE SEQUENCE [LARGE SCALE GENOMIC DNA]</scope>
</reference>
<dbReference type="InterPro" id="IPR052550">
    <property type="entry name" value="Pyrimidine_5'-ntase_YjjG"/>
</dbReference>
<dbReference type="InterPro" id="IPR023198">
    <property type="entry name" value="PGP-like_dom2"/>
</dbReference>
<evidence type="ECO:0000313" key="4">
    <source>
        <dbReference type="Proteomes" id="UP000270190"/>
    </source>
</evidence>
<organism evidence="1 3">
    <name type="scientific">Brochothrix thermosphacta</name>
    <name type="common">Microbacterium thermosphactum</name>
    <dbReference type="NCBI Taxonomy" id="2756"/>
    <lineage>
        <taxon>Bacteria</taxon>
        <taxon>Bacillati</taxon>
        <taxon>Bacillota</taxon>
        <taxon>Bacilli</taxon>
        <taxon>Bacillales</taxon>
        <taxon>Listeriaceae</taxon>
        <taxon>Brochothrix</taxon>
    </lineage>
</organism>
<evidence type="ECO:0000313" key="2">
    <source>
        <dbReference type="EMBL" id="SPP30884.1"/>
    </source>
</evidence>
<dbReference type="Proteomes" id="UP000270190">
    <property type="component" value="Unassembled WGS sequence"/>
</dbReference>
<proteinExistence type="predicted"/>
<dbReference type="OrthoDB" id="9802350at2"/>
<dbReference type="InterPro" id="IPR023214">
    <property type="entry name" value="HAD_sf"/>
</dbReference>
<dbReference type="CDD" id="cd04305">
    <property type="entry name" value="HAD_Neu5Ac-Pase_like"/>
    <property type="match status" value="1"/>
</dbReference>
<dbReference type="SFLD" id="SFLDG01135">
    <property type="entry name" value="C1.5.6:_HAD__Beta-PGM__Phospha"/>
    <property type="match status" value="1"/>
</dbReference>
<dbReference type="NCBIfam" id="TIGR02254">
    <property type="entry name" value="YjjG_YfnB"/>
    <property type="match status" value="1"/>
</dbReference>
<protein>
    <submittedName>
        <fullName evidence="1">Noncanonical pyrimidine nucleotidase, YjjG family</fullName>
    </submittedName>
    <submittedName>
        <fullName evidence="2">Pyrimidine nucleotide phosphatase</fullName>
        <ecNumber evidence="2">3.1.3.-</ecNumber>
    </submittedName>
</protein>
<dbReference type="Gene3D" id="3.40.50.1000">
    <property type="entry name" value="HAD superfamily/HAD-like"/>
    <property type="match status" value="1"/>
</dbReference>
<dbReference type="AlphaFoldDB" id="A0A1D2L2L1"/>
<dbReference type="KEGG" id="bths:CNY62_03410"/>
<dbReference type="SFLD" id="SFLDS00003">
    <property type="entry name" value="Haloacid_Dehalogenase"/>
    <property type="match status" value="1"/>
</dbReference>
<evidence type="ECO:0000313" key="1">
    <source>
        <dbReference type="EMBL" id="ATF25524.1"/>
    </source>
</evidence>
<dbReference type="InterPro" id="IPR036412">
    <property type="entry name" value="HAD-like_sf"/>
</dbReference>
<accession>A0A1D2L2L1</accession>
<dbReference type="Proteomes" id="UP000243591">
    <property type="component" value="Chromosome"/>
</dbReference>
<dbReference type="InterPro" id="IPR006439">
    <property type="entry name" value="HAD-SF_hydro_IA"/>
</dbReference>
<dbReference type="InterPro" id="IPR041492">
    <property type="entry name" value="HAD_2"/>
</dbReference>
<dbReference type="PANTHER" id="PTHR47478">
    <property type="match status" value="1"/>
</dbReference>
<dbReference type="Gene3D" id="1.10.150.240">
    <property type="entry name" value="Putative phosphatase, domain 2"/>
    <property type="match status" value="1"/>
</dbReference>